<reference evidence="2 3" key="1">
    <citation type="journal article" date="2024" name="BMC Genomics">
        <title>De novo assembly and annotation of Popillia japonica's genome with initial clues to its potential as an invasive pest.</title>
        <authorList>
            <person name="Cucini C."/>
            <person name="Boschi S."/>
            <person name="Funari R."/>
            <person name="Cardaioli E."/>
            <person name="Iannotti N."/>
            <person name="Marturano G."/>
            <person name="Paoli F."/>
            <person name="Bruttini M."/>
            <person name="Carapelli A."/>
            <person name="Frati F."/>
            <person name="Nardi F."/>
        </authorList>
    </citation>
    <scope>NUCLEOTIDE SEQUENCE [LARGE SCALE GENOMIC DNA]</scope>
    <source>
        <strain evidence="2">DMR45628</strain>
    </source>
</reference>
<evidence type="ECO:0000313" key="3">
    <source>
        <dbReference type="Proteomes" id="UP001458880"/>
    </source>
</evidence>
<dbReference type="EMBL" id="JASPKY010000218">
    <property type="protein sequence ID" value="KAK9719563.1"/>
    <property type="molecule type" value="Genomic_DNA"/>
</dbReference>
<comment type="caution">
    <text evidence="2">The sequence shown here is derived from an EMBL/GenBank/DDBJ whole genome shotgun (WGS) entry which is preliminary data.</text>
</comment>
<evidence type="ECO:0000313" key="2">
    <source>
        <dbReference type="EMBL" id="KAK9719563.1"/>
    </source>
</evidence>
<evidence type="ECO:0008006" key="4">
    <source>
        <dbReference type="Google" id="ProtNLM"/>
    </source>
</evidence>
<gene>
    <name evidence="2" type="ORF">QE152_g22579</name>
</gene>
<feature type="chain" id="PRO_5043396522" description="Endonuclease/exonuclease/phosphatase domain-containing protein" evidence="1">
    <location>
        <begin position="20"/>
        <end position="445"/>
    </location>
</feature>
<dbReference type="PANTHER" id="PTHR33776:SF3">
    <property type="entry name" value="PHD-TYPE DOMAIN-CONTAINING PROTEIN"/>
    <property type="match status" value="1"/>
</dbReference>
<keyword evidence="1" id="KW-0732">Signal</keyword>
<feature type="signal peptide" evidence="1">
    <location>
        <begin position="1"/>
        <end position="19"/>
    </location>
</feature>
<dbReference type="SUPFAM" id="SSF56219">
    <property type="entry name" value="DNase I-like"/>
    <property type="match status" value="1"/>
</dbReference>
<dbReference type="AlphaFoldDB" id="A0AAW1KJY7"/>
<dbReference type="InterPro" id="IPR036691">
    <property type="entry name" value="Endo/exonu/phosph_ase_sf"/>
</dbReference>
<sequence length="445" mass="51082">MQTELVVLFALWRTWLTQAEMQAAGETELVVLFALWRTWLTQAEMQAAGLIAIWLTAGMTDDAVSLDGYTIARRDRDDGGVALYINAFSFVTLDLPRDDNFEHVWVKIRVNKISFTIGVVYRPPSTSLPAFFESFENLLGSLILDTQEIVILGDFNINLLHPNDSFSLSFSSMCDSLGIKQIINEPTHATKTSSSLIDFILLFSSTPVRASDVKHDLVLSKHDLIFVQLDVPVPVCEPCYRKFRNFRNFCADDFDNDLRAIPWHIIYTLNDLNHKLDAFNKFVEDLFDLHAPYKTAWKPKAPWLTDNIRYVISLRERALRDAKRKRTRSALDYYKQLLNYITAAIRREKRAYLQFTFRNSNSSNLWRTLKQLNISASSNRANIPHHLANVDDINNHFVSAMSQATVDLDLMRFYTSRVTTSPRFAFTLVKVDEVMAVLSSIKSTR</sequence>
<dbReference type="Gene3D" id="3.60.10.10">
    <property type="entry name" value="Endonuclease/exonuclease/phosphatase"/>
    <property type="match status" value="1"/>
</dbReference>
<name>A0AAW1KJY7_POPJA</name>
<evidence type="ECO:0000256" key="1">
    <source>
        <dbReference type="SAM" id="SignalP"/>
    </source>
</evidence>
<dbReference type="GO" id="GO:0003824">
    <property type="term" value="F:catalytic activity"/>
    <property type="evidence" value="ECO:0007669"/>
    <property type="project" value="InterPro"/>
</dbReference>
<proteinExistence type="predicted"/>
<dbReference type="Proteomes" id="UP001458880">
    <property type="component" value="Unassembled WGS sequence"/>
</dbReference>
<protein>
    <recommendedName>
        <fullName evidence="4">Endonuclease/exonuclease/phosphatase domain-containing protein</fullName>
    </recommendedName>
</protein>
<accession>A0AAW1KJY7</accession>
<organism evidence="2 3">
    <name type="scientific">Popillia japonica</name>
    <name type="common">Japanese beetle</name>
    <dbReference type="NCBI Taxonomy" id="7064"/>
    <lineage>
        <taxon>Eukaryota</taxon>
        <taxon>Metazoa</taxon>
        <taxon>Ecdysozoa</taxon>
        <taxon>Arthropoda</taxon>
        <taxon>Hexapoda</taxon>
        <taxon>Insecta</taxon>
        <taxon>Pterygota</taxon>
        <taxon>Neoptera</taxon>
        <taxon>Endopterygota</taxon>
        <taxon>Coleoptera</taxon>
        <taxon>Polyphaga</taxon>
        <taxon>Scarabaeiformia</taxon>
        <taxon>Scarabaeidae</taxon>
        <taxon>Rutelinae</taxon>
        <taxon>Popillia</taxon>
    </lineage>
</organism>
<dbReference type="PANTHER" id="PTHR33776">
    <property type="entry name" value="ENDO/EXONUCLEASE/PHOSPHATASE DOMAIN-CONTAINING PROTEIN"/>
    <property type="match status" value="1"/>
</dbReference>
<keyword evidence="3" id="KW-1185">Reference proteome</keyword>